<feature type="region of interest" description="Disordered" evidence="1">
    <location>
        <begin position="1"/>
        <end position="22"/>
    </location>
</feature>
<evidence type="ECO:0000256" key="1">
    <source>
        <dbReference type="SAM" id="MobiDB-lite"/>
    </source>
</evidence>
<name>A0A2G9HYD2_9LAMI</name>
<dbReference type="PANTHER" id="PTHR46250">
    <property type="entry name" value="MYB/SANT-LIKE DNA-BINDING DOMAIN PROTEIN-RELATED"/>
    <property type="match status" value="1"/>
</dbReference>
<protein>
    <submittedName>
        <fullName evidence="2">Uncharacterized protein</fullName>
    </submittedName>
</protein>
<gene>
    <name evidence="2" type="ORF">CDL12_04769</name>
</gene>
<dbReference type="AlphaFoldDB" id="A0A2G9HYD2"/>
<dbReference type="EMBL" id="NKXS01000740">
    <property type="protein sequence ID" value="PIN22519.1"/>
    <property type="molecule type" value="Genomic_DNA"/>
</dbReference>
<feature type="region of interest" description="Disordered" evidence="1">
    <location>
        <begin position="192"/>
        <end position="234"/>
    </location>
</feature>
<dbReference type="OrthoDB" id="910499at2759"/>
<dbReference type="Proteomes" id="UP000231279">
    <property type="component" value="Unassembled WGS sequence"/>
</dbReference>
<sequence>MEQFGCNSRSTSRTAKSRRRKHPSIFKTLRVEGCRCDGTFRGGYMIRLQSIMAGKSPTTGKFPMAGILVKHIKSKLQVWKRTYGHVLEILGSSGGVGACLDPFTNMIVAESDSIFIPNYTNNYQTTIICVIGCMMQVHRGATQLKGKSLPRFNSWVEIFGNDKTHGRGAVDFGDVVHNLIKESASKDTMQHIDTSFGQNSSPHAPNNDDDPLEDATSNTPPPVAQQAPNKSSSADNFEDIMGKFIKSTSPTFGHIADKLAQSPPWDADILERLVALFEALADILNLTLEQQINATHLLALNKEEMNMFWGVYKEAHSKFVQMLLLGTYGRLEDSVLE</sequence>
<comment type="caution">
    <text evidence="2">The sequence shown here is derived from an EMBL/GenBank/DDBJ whole genome shotgun (WGS) entry which is preliminary data.</text>
</comment>
<reference evidence="3" key="1">
    <citation type="journal article" date="2018" name="Gigascience">
        <title>Genome assembly of the Pink Ipe (Handroanthus impetiginosus, Bignoniaceae), a highly valued, ecologically keystone Neotropical timber forest tree.</title>
        <authorList>
            <person name="Silva-Junior O.B."/>
            <person name="Grattapaglia D."/>
            <person name="Novaes E."/>
            <person name="Collevatti R.G."/>
        </authorList>
    </citation>
    <scope>NUCLEOTIDE SEQUENCE [LARGE SCALE GENOMIC DNA]</scope>
    <source>
        <strain evidence="3">cv. UFG-1</strain>
    </source>
</reference>
<accession>A0A2G9HYD2</accession>
<evidence type="ECO:0000313" key="2">
    <source>
        <dbReference type="EMBL" id="PIN22519.1"/>
    </source>
</evidence>
<keyword evidence="3" id="KW-1185">Reference proteome</keyword>
<organism evidence="2 3">
    <name type="scientific">Handroanthus impetiginosus</name>
    <dbReference type="NCBI Taxonomy" id="429701"/>
    <lineage>
        <taxon>Eukaryota</taxon>
        <taxon>Viridiplantae</taxon>
        <taxon>Streptophyta</taxon>
        <taxon>Embryophyta</taxon>
        <taxon>Tracheophyta</taxon>
        <taxon>Spermatophyta</taxon>
        <taxon>Magnoliopsida</taxon>
        <taxon>eudicotyledons</taxon>
        <taxon>Gunneridae</taxon>
        <taxon>Pentapetalae</taxon>
        <taxon>asterids</taxon>
        <taxon>lamiids</taxon>
        <taxon>Lamiales</taxon>
        <taxon>Bignoniaceae</taxon>
        <taxon>Crescentiina</taxon>
        <taxon>Tabebuia alliance</taxon>
        <taxon>Handroanthus</taxon>
    </lineage>
</organism>
<evidence type="ECO:0000313" key="3">
    <source>
        <dbReference type="Proteomes" id="UP000231279"/>
    </source>
</evidence>
<feature type="compositionally biased region" description="Polar residues" evidence="1">
    <location>
        <begin position="192"/>
        <end position="204"/>
    </location>
</feature>
<proteinExistence type="predicted"/>